<keyword evidence="1" id="KW-0472">Membrane</keyword>
<feature type="transmembrane region" description="Helical" evidence="1">
    <location>
        <begin position="73"/>
        <end position="90"/>
    </location>
</feature>
<feature type="transmembrane region" description="Helical" evidence="1">
    <location>
        <begin position="6"/>
        <end position="29"/>
    </location>
</feature>
<keyword evidence="1" id="KW-1133">Transmembrane helix</keyword>
<protein>
    <submittedName>
        <fullName evidence="2">Uncharacterized protein</fullName>
    </submittedName>
</protein>
<dbReference type="Proteomes" id="UP001171111">
    <property type="component" value="Unassembled WGS sequence"/>
</dbReference>
<dbReference type="RefSeq" id="WP_302243362.1">
    <property type="nucleotide sequence ID" value="NZ_JAULJQ010000001.1"/>
</dbReference>
<proteinExistence type="predicted"/>
<name>A0ABT8T4Y2_9BACT</name>
<reference evidence="2 3" key="1">
    <citation type="submission" date="2023-06" db="EMBL/GenBank/DDBJ databases">
        <title>Campylobacter magnum sp. nov., isolated from cecal contents of domestic pigs (Sus scrofa domesticus).</title>
        <authorList>
            <person name="Papic B."/>
            <person name="Gruntar I."/>
        </authorList>
    </citation>
    <scope>NUCLEOTIDE SEQUENCE [LARGE SCALE GENOMIC DNA]</scope>
    <source>
        <strain evidence="3">34484-21</strain>
    </source>
</reference>
<accession>A0ABT8T4Y2</accession>
<gene>
    <name evidence="2" type="ORF">Q2362_00785</name>
</gene>
<feature type="transmembrane region" description="Helical" evidence="1">
    <location>
        <begin position="41"/>
        <end position="67"/>
    </location>
</feature>
<sequence>MIVLMLLPFVLLYSLIIAYFCSVVIYRLCITRKYYNLFFAVLLYVASGISSLWFGFLFCPLFVWYFWRKKLKFLKITLIASICIMCLSFWQAQLPQMVVFEIASKSLDKTDGMREVFIDNIDKNITLWRTPNKTRLDCEDKNIACPFFSFRYPIYDITAQIDGEEKLVSRMYGIAYSTSTLIRFLTGMGKTKRIRYHISKNENNIIILKEKQ</sequence>
<keyword evidence="3" id="KW-1185">Reference proteome</keyword>
<evidence type="ECO:0000313" key="3">
    <source>
        <dbReference type="Proteomes" id="UP001171111"/>
    </source>
</evidence>
<keyword evidence="1" id="KW-0812">Transmembrane</keyword>
<organism evidence="2 3">
    <name type="scientific">Campylobacter magnus</name>
    <dbReference type="NCBI Taxonomy" id="3026462"/>
    <lineage>
        <taxon>Bacteria</taxon>
        <taxon>Pseudomonadati</taxon>
        <taxon>Campylobacterota</taxon>
        <taxon>Epsilonproteobacteria</taxon>
        <taxon>Campylobacterales</taxon>
        <taxon>Campylobacteraceae</taxon>
        <taxon>Campylobacter</taxon>
    </lineage>
</organism>
<evidence type="ECO:0000256" key="1">
    <source>
        <dbReference type="SAM" id="Phobius"/>
    </source>
</evidence>
<evidence type="ECO:0000313" key="2">
    <source>
        <dbReference type="EMBL" id="MDO2408634.1"/>
    </source>
</evidence>
<comment type="caution">
    <text evidence="2">The sequence shown here is derived from an EMBL/GenBank/DDBJ whole genome shotgun (WGS) entry which is preliminary data.</text>
</comment>
<dbReference type="EMBL" id="JAULJQ010000001">
    <property type="protein sequence ID" value="MDO2408634.1"/>
    <property type="molecule type" value="Genomic_DNA"/>
</dbReference>